<evidence type="ECO:0000259" key="2">
    <source>
        <dbReference type="Pfam" id="PF02517"/>
    </source>
</evidence>
<evidence type="ECO:0000256" key="1">
    <source>
        <dbReference type="SAM" id="Phobius"/>
    </source>
</evidence>
<gene>
    <name evidence="3" type="ORF">EcCFBP13530_18190</name>
</gene>
<keyword evidence="1" id="KW-1133">Transmembrane helix</keyword>
<keyword evidence="3" id="KW-0482">Metalloprotease</keyword>
<dbReference type="GO" id="GO:0080120">
    <property type="term" value="P:CAAX-box protein maturation"/>
    <property type="evidence" value="ECO:0007669"/>
    <property type="project" value="UniProtKB-ARBA"/>
</dbReference>
<evidence type="ECO:0000313" key="3">
    <source>
        <dbReference type="EMBL" id="TKK16347.1"/>
    </source>
</evidence>
<feature type="domain" description="CAAX prenyl protease 2/Lysostaphin resistance protein A-like" evidence="2">
    <location>
        <begin position="123"/>
        <end position="215"/>
    </location>
</feature>
<feature type="transmembrane region" description="Helical" evidence="1">
    <location>
        <begin position="24"/>
        <end position="48"/>
    </location>
</feature>
<dbReference type="GO" id="GO:0004175">
    <property type="term" value="F:endopeptidase activity"/>
    <property type="evidence" value="ECO:0007669"/>
    <property type="project" value="UniProtKB-ARBA"/>
</dbReference>
<dbReference type="RefSeq" id="WP_137273149.1">
    <property type="nucleotide sequence ID" value="NZ_QGAL01000006.1"/>
</dbReference>
<reference evidence="3 4" key="1">
    <citation type="journal article" date="2019" name="Sci. Rep.">
        <title>Differences in resource use lead to coexistence of seed-transmitted microbial populations.</title>
        <authorList>
            <person name="Torres-Cortes G."/>
            <person name="Garcia B.J."/>
            <person name="Compant S."/>
            <person name="Rezki S."/>
            <person name="Jones P."/>
            <person name="Preveaux A."/>
            <person name="Briand M."/>
            <person name="Roulet A."/>
            <person name="Bouchez O."/>
            <person name="Jacobson D."/>
            <person name="Barret M."/>
        </authorList>
    </citation>
    <scope>NUCLEOTIDE SEQUENCE [LARGE SCALE GENOMIC DNA]</scope>
    <source>
        <strain evidence="3 4">CFBP13530</strain>
    </source>
</reference>
<feature type="transmembrane region" description="Helical" evidence="1">
    <location>
        <begin position="54"/>
        <end position="73"/>
    </location>
</feature>
<dbReference type="AlphaFoldDB" id="A0AB38P0U1"/>
<name>A0AB38P0U1_9ENTR</name>
<comment type="caution">
    <text evidence="3">The sequence shown here is derived from an EMBL/GenBank/DDBJ whole genome shotgun (WGS) entry which is preliminary data.</text>
</comment>
<proteinExistence type="predicted"/>
<feature type="transmembrane region" description="Helical" evidence="1">
    <location>
        <begin position="149"/>
        <end position="169"/>
    </location>
</feature>
<protein>
    <submittedName>
        <fullName evidence="3">CPBP family intramembrane metalloprotease</fullName>
    </submittedName>
</protein>
<feature type="transmembrane region" description="Helical" evidence="1">
    <location>
        <begin position="175"/>
        <end position="195"/>
    </location>
</feature>
<dbReference type="InterPro" id="IPR003675">
    <property type="entry name" value="Rce1/LyrA-like_dom"/>
</dbReference>
<feature type="transmembrane region" description="Helical" evidence="1">
    <location>
        <begin position="119"/>
        <end position="137"/>
    </location>
</feature>
<evidence type="ECO:0000313" key="4">
    <source>
        <dbReference type="Proteomes" id="UP000306327"/>
    </source>
</evidence>
<keyword evidence="1" id="KW-0812">Transmembrane</keyword>
<organism evidence="3 4">
    <name type="scientific">Enterobacter cancerogenus</name>
    <dbReference type="NCBI Taxonomy" id="69218"/>
    <lineage>
        <taxon>Bacteria</taxon>
        <taxon>Pseudomonadati</taxon>
        <taxon>Pseudomonadota</taxon>
        <taxon>Gammaproteobacteria</taxon>
        <taxon>Enterobacterales</taxon>
        <taxon>Enterobacteriaceae</taxon>
        <taxon>Enterobacter</taxon>
        <taxon>Enterobacter cloacae complex</taxon>
    </lineage>
</organism>
<dbReference type="Pfam" id="PF02517">
    <property type="entry name" value="Rce1-like"/>
    <property type="match status" value="1"/>
</dbReference>
<dbReference type="GO" id="GO:0008237">
    <property type="term" value="F:metallopeptidase activity"/>
    <property type="evidence" value="ECO:0007669"/>
    <property type="project" value="UniProtKB-KW"/>
</dbReference>
<sequence length="225" mass="25919">MKYTMLNMIMLRHVSPFTYSKKNVLVFFIVSVIAIAITLSPAITLSYLSFDESFLLVFIANFLIALFVYFFYLRSVDGFKITPMTNVSSLIFSAIVLLIILLVQYAICVYRESLYHYEPAQINLIAFMVASFIVPYYEEIIYRGCIFGCLYSVFNKSYVIPCILTSLIFCLMHGQYYNVLDQAILFMISILLLMVRIKSRGLFYPIAIHSCMNVFVLSSNYLSGF</sequence>
<keyword evidence="3" id="KW-0378">Hydrolase</keyword>
<keyword evidence="3" id="KW-0645">Protease</keyword>
<dbReference type="EMBL" id="QGAL01000006">
    <property type="protein sequence ID" value="TKK16347.1"/>
    <property type="molecule type" value="Genomic_DNA"/>
</dbReference>
<feature type="transmembrane region" description="Helical" evidence="1">
    <location>
        <begin position="85"/>
        <end position="107"/>
    </location>
</feature>
<keyword evidence="1" id="KW-0472">Membrane</keyword>
<feature type="transmembrane region" description="Helical" evidence="1">
    <location>
        <begin position="202"/>
        <end position="222"/>
    </location>
</feature>
<accession>A0AB38P0U1</accession>
<dbReference type="Proteomes" id="UP000306327">
    <property type="component" value="Unassembled WGS sequence"/>
</dbReference>